<keyword evidence="1" id="KW-0732">Signal</keyword>
<reference evidence="2 3" key="1">
    <citation type="submission" date="2020-08" db="EMBL/GenBank/DDBJ databases">
        <title>Genomic Encyclopedia of Type Strains, Phase IV (KMG-IV): sequencing the most valuable type-strain genomes for metagenomic binning, comparative biology and taxonomic classification.</title>
        <authorList>
            <person name="Goeker M."/>
        </authorList>
    </citation>
    <scope>NUCLEOTIDE SEQUENCE [LARGE SCALE GENOMIC DNA]</scope>
    <source>
        <strain evidence="2 3">DSM 25701</strain>
    </source>
</reference>
<feature type="signal peptide" evidence="1">
    <location>
        <begin position="1"/>
        <end position="20"/>
    </location>
</feature>
<dbReference type="RefSeq" id="WP_184464976.1">
    <property type="nucleotide sequence ID" value="NZ_JACHHW010000014.1"/>
</dbReference>
<dbReference type="EMBL" id="JACHHW010000014">
    <property type="protein sequence ID" value="MBB5189132.1"/>
    <property type="molecule type" value="Genomic_DNA"/>
</dbReference>
<sequence>MGLIKPGLLFGMMFNISLMAAEGCSDMGKNTTYSQPDTETLWGAEQLFYAVLRQPLADNWSDKLAASGLTRCDDAPISEIRLDGAKQGWGYYRIATASASNLIMQAPHQFYDSDTGEIARLLFAEHDFLALGLNSSNRHSDSDVVSADLAHLPRSHFTAMARAAVLAKANTVLVQVHGFAKAKRQVANQGVDLIVSNGTARSTSTLHTLSQCVQEHTGLMAEVYPDQINELGATTNTVGKTMRAMHSRGFLHLELSRNARQLLRDDRNVRAQLYECLSSYAR</sequence>
<evidence type="ECO:0000256" key="1">
    <source>
        <dbReference type="SAM" id="SignalP"/>
    </source>
</evidence>
<organism evidence="2 3">
    <name type="scientific">Zhongshania antarctica</name>
    <dbReference type="NCBI Taxonomy" id="641702"/>
    <lineage>
        <taxon>Bacteria</taxon>
        <taxon>Pseudomonadati</taxon>
        <taxon>Pseudomonadota</taxon>
        <taxon>Gammaproteobacteria</taxon>
        <taxon>Cellvibrionales</taxon>
        <taxon>Spongiibacteraceae</taxon>
        <taxon>Zhongshania</taxon>
    </lineage>
</organism>
<dbReference type="AlphaFoldDB" id="A0A840R9W2"/>
<comment type="caution">
    <text evidence="2">The sequence shown here is derived from an EMBL/GenBank/DDBJ whole genome shotgun (WGS) entry which is preliminary data.</text>
</comment>
<name>A0A840R9W2_9GAMM</name>
<accession>A0A840R9W2</accession>
<protein>
    <submittedName>
        <fullName evidence="2">Uncharacterized protein</fullName>
    </submittedName>
</protein>
<evidence type="ECO:0000313" key="2">
    <source>
        <dbReference type="EMBL" id="MBB5189132.1"/>
    </source>
</evidence>
<dbReference type="Proteomes" id="UP000536640">
    <property type="component" value="Unassembled WGS sequence"/>
</dbReference>
<proteinExistence type="predicted"/>
<gene>
    <name evidence="2" type="ORF">HNQ57_003434</name>
</gene>
<evidence type="ECO:0000313" key="3">
    <source>
        <dbReference type="Proteomes" id="UP000536640"/>
    </source>
</evidence>
<keyword evidence="3" id="KW-1185">Reference proteome</keyword>
<feature type="chain" id="PRO_5032910915" evidence="1">
    <location>
        <begin position="21"/>
        <end position="282"/>
    </location>
</feature>